<dbReference type="EMBL" id="JBJUIK010000013">
    <property type="protein sequence ID" value="KAL3507455.1"/>
    <property type="molecule type" value="Genomic_DNA"/>
</dbReference>
<reference evidence="1 2" key="1">
    <citation type="submission" date="2024-11" db="EMBL/GenBank/DDBJ databases">
        <title>A near-complete genome assembly of Cinchona calisaya.</title>
        <authorList>
            <person name="Lian D.C."/>
            <person name="Zhao X.W."/>
            <person name="Wei L."/>
        </authorList>
    </citation>
    <scope>NUCLEOTIDE SEQUENCE [LARGE SCALE GENOMIC DNA]</scope>
    <source>
        <tissue evidence="1">Nenye</tissue>
    </source>
</reference>
<keyword evidence="2" id="KW-1185">Reference proteome</keyword>
<name>A0ABD2YJ86_9GENT</name>
<gene>
    <name evidence="1" type="ORF">ACH5RR_032837</name>
</gene>
<organism evidence="1 2">
    <name type="scientific">Cinchona calisaya</name>
    <dbReference type="NCBI Taxonomy" id="153742"/>
    <lineage>
        <taxon>Eukaryota</taxon>
        <taxon>Viridiplantae</taxon>
        <taxon>Streptophyta</taxon>
        <taxon>Embryophyta</taxon>
        <taxon>Tracheophyta</taxon>
        <taxon>Spermatophyta</taxon>
        <taxon>Magnoliopsida</taxon>
        <taxon>eudicotyledons</taxon>
        <taxon>Gunneridae</taxon>
        <taxon>Pentapetalae</taxon>
        <taxon>asterids</taxon>
        <taxon>lamiids</taxon>
        <taxon>Gentianales</taxon>
        <taxon>Rubiaceae</taxon>
        <taxon>Cinchonoideae</taxon>
        <taxon>Cinchoneae</taxon>
        <taxon>Cinchona</taxon>
    </lineage>
</organism>
<protein>
    <submittedName>
        <fullName evidence="1">Uncharacterized protein</fullName>
    </submittedName>
</protein>
<dbReference type="AlphaFoldDB" id="A0ABD2YJ86"/>
<proteinExistence type="predicted"/>
<evidence type="ECO:0000313" key="2">
    <source>
        <dbReference type="Proteomes" id="UP001630127"/>
    </source>
</evidence>
<accession>A0ABD2YJ86</accession>
<dbReference type="Proteomes" id="UP001630127">
    <property type="component" value="Unassembled WGS sequence"/>
</dbReference>
<comment type="caution">
    <text evidence="1">The sequence shown here is derived from an EMBL/GenBank/DDBJ whole genome shotgun (WGS) entry which is preliminary data.</text>
</comment>
<evidence type="ECO:0000313" key="1">
    <source>
        <dbReference type="EMBL" id="KAL3507455.1"/>
    </source>
</evidence>
<sequence length="162" mass="18328">MEFTEVYDNSTAKLNKVNEIEHAKLKTSIALLKTSIALLFTSFLKSSKPRENLFNYYQARIFFHGSINMVVDFQTRPIVPYKIVKRASYQKLKSSIISKYSNVESTILMLGSILTLTQLLLHPLHSCPNCRRGGTKIGSGEIELGRHQLDELIINGISIVLK</sequence>